<evidence type="ECO:0000313" key="3">
    <source>
        <dbReference type="EMBL" id="GAA5200822.1"/>
    </source>
</evidence>
<sequence length="415" mass="45166">MTVERPLPIDLNGTDIHAEGARLRARGPATRVELPGGVLAWSVTSPELLRRLLTDSRVSKDATRHWPAFINGEIPLDWPLHIWVAARNMFTAYGADHTRLRRLVAPAFTARRTRALAPRIESITRALLDDLDATPPGEPVDLRERYAYPLPIQVISELMGVPDELRAGLRRAVDGVFDTSLTPEQAQANGLEMYRVIGELIAGKRAQPADDLTSLLLAARDEDGSTLTDQEVLDTCMLVIGAGHETTSNLLDQAIHALLTNPDQLALVTGGKATWRDVIEETLRSESPVANLPLRYATEDIDLRESAGVVIGQGEPILVSYAAAGRDPAVHGEDADVFDVTRDLKSHLAFGYGTHKCIGEPLARLEAEAALPLLFERFPDMRLAAPAAGLTPIPSFISHGHRALPVVLRPAPESE</sequence>
<evidence type="ECO:0000313" key="4">
    <source>
        <dbReference type="Proteomes" id="UP001501570"/>
    </source>
</evidence>
<comment type="caution">
    <text evidence="3">The sequence shown here is derived from an EMBL/GenBank/DDBJ whole genome shotgun (WGS) entry which is preliminary data.</text>
</comment>
<evidence type="ECO:0000256" key="1">
    <source>
        <dbReference type="ARBA" id="ARBA00010617"/>
    </source>
</evidence>
<dbReference type="RefSeq" id="WP_345638711.1">
    <property type="nucleotide sequence ID" value="NZ_BAABJQ010000046.1"/>
</dbReference>
<evidence type="ECO:0000256" key="2">
    <source>
        <dbReference type="RuleBase" id="RU000461"/>
    </source>
</evidence>
<dbReference type="SUPFAM" id="SSF48264">
    <property type="entry name" value="Cytochrome P450"/>
    <property type="match status" value="1"/>
</dbReference>
<gene>
    <name evidence="3" type="ORF">GCM10023322_79540</name>
</gene>
<dbReference type="InterPro" id="IPR001128">
    <property type="entry name" value="Cyt_P450"/>
</dbReference>
<name>A0ABP9SQI7_9ACTN</name>
<dbReference type="PROSITE" id="PS00086">
    <property type="entry name" value="CYTOCHROME_P450"/>
    <property type="match status" value="1"/>
</dbReference>
<proteinExistence type="inferred from homology"/>
<organism evidence="3 4">
    <name type="scientific">Rugosimonospora acidiphila</name>
    <dbReference type="NCBI Taxonomy" id="556531"/>
    <lineage>
        <taxon>Bacteria</taxon>
        <taxon>Bacillati</taxon>
        <taxon>Actinomycetota</taxon>
        <taxon>Actinomycetes</taxon>
        <taxon>Micromonosporales</taxon>
        <taxon>Micromonosporaceae</taxon>
        <taxon>Rugosimonospora</taxon>
    </lineage>
</organism>
<dbReference type="CDD" id="cd11029">
    <property type="entry name" value="CYP107-like"/>
    <property type="match status" value="1"/>
</dbReference>
<keyword evidence="2" id="KW-0349">Heme</keyword>
<dbReference type="Pfam" id="PF00067">
    <property type="entry name" value="p450"/>
    <property type="match status" value="2"/>
</dbReference>
<dbReference type="PANTHER" id="PTHR46696:SF1">
    <property type="entry name" value="CYTOCHROME P450 YJIB-RELATED"/>
    <property type="match status" value="1"/>
</dbReference>
<dbReference type="EMBL" id="BAABJQ010000046">
    <property type="protein sequence ID" value="GAA5200822.1"/>
    <property type="molecule type" value="Genomic_DNA"/>
</dbReference>
<accession>A0ABP9SQI7</accession>
<protein>
    <submittedName>
        <fullName evidence="3">Cytochrome P450</fullName>
    </submittedName>
</protein>
<dbReference type="Gene3D" id="1.10.630.10">
    <property type="entry name" value="Cytochrome P450"/>
    <property type="match status" value="1"/>
</dbReference>
<reference evidence="4" key="1">
    <citation type="journal article" date="2019" name="Int. J. Syst. Evol. Microbiol.">
        <title>The Global Catalogue of Microorganisms (GCM) 10K type strain sequencing project: providing services to taxonomists for standard genome sequencing and annotation.</title>
        <authorList>
            <consortium name="The Broad Institute Genomics Platform"/>
            <consortium name="The Broad Institute Genome Sequencing Center for Infectious Disease"/>
            <person name="Wu L."/>
            <person name="Ma J."/>
        </authorList>
    </citation>
    <scope>NUCLEOTIDE SEQUENCE [LARGE SCALE GENOMIC DNA]</scope>
    <source>
        <strain evidence="4">JCM 18304</strain>
    </source>
</reference>
<dbReference type="PANTHER" id="PTHR46696">
    <property type="entry name" value="P450, PUTATIVE (EUROFUNG)-RELATED"/>
    <property type="match status" value="1"/>
</dbReference>
<dbReference type="InterPro" id="IPR002397">
    <property type="entry name" value="Cyt_P450_B"/>
</dbReference>
<keyword evidence="4" id="KW-1185">Reference proteome</keyword>
<dbReference type="PRINTS" id="PR00359">
    <property type="entry name" value="BP450"/>
</dbReference>
<comment type="similarity">
    <text evidence="1 2">Belongs to the cytochrome P450 family.</text>
</comment>
<keyword evidence="2" id="KW-0560">Oxidoreductase</keyword>
<keyword evidence="2" id="KW-0408">Iron</keyword>
<dbReference type="Proteomes" id="UP001501570">
    <property type="component" value="Unassembled WGS sequence"/>
</dbReference>
<keyword evidence="2" id="KW-0479">Metal-binding</keyword>
<dbReference type="PRINTS" id="PR00385">
    <property type="entry name" value="P450"/>
</dbReference>
<dbReference type="InterPro" id="IPR017972">
    <property type="entry name" value="Cyt_P450_CS"/>
</dbReference>
<keyword evidence="2" id="KW-0503">Monooxygenase</keyword>
<dbReference type="InterPro" id="IPR036396">
    <property type="entry name" value="Cyt_P450_sf"/>
</dbReference>